<feature type="non-terminal residue" evidence="1">
    <location>
        <position position="128"/>
    </location>
</feature>
<accession>A0A9P5X4T1</accession>
<keyword evidence="2" id="KW-1185">Reference proteome</keyword>
<reference evidence="1" key="1">
    <citation type="submission" date="2020-11" db="EMBL/GenBank/DDBJ databases">
        <authorList>
            <consortium name="DOE Joint Genome Institute"/>
            <person name="Ahrendt S."/>
            <person name="Riley R."/>
            <person name="Andreopoulos W."/>
            <person name="Labutti K."/>
            <person name="Pangilinan J."/>
            <person name="Ruiz-Duenas F.J."/>
            <person name="Barrasa J.M."/>
            <person name="Sanchez-Garcia M."/>
            <person name="Camarero S."/>
            <person name="Miyauchi S."/>
            <person name="Serrano A."/>
            <person name="Linde D."/>
            <person name="Babiker R."/>
            <person name="Drula E."/>
            <person name="Ayuso-Fernandez I."/>
            <person name="Pacheco R."/>
            <person name="Padilla G."/>
            <person name="Ferreira P."/>
            <person name="Barriuso J."/>
            <person name="Kellner H."/>
            <person name="Castanera R."/>
            <person name="Alfaro M."/>
            <person name="Ramirez L."/>
            <person name="Pisabarro A.G."/>
            <person name="Kuo A."/>
            <person name="Tritt A."/>
            <person name="Lipzen A."/>
            <person name="He G."/>
            <person name="Yan M."/>
            <person name="Ng V."/>
            <person name="Cullen D."/>
            <person name="Martin F."/>
            <person name="Rosso M.-N."/>
            <person name="Henrissat B."/>
            <person name="Hibbett D."/>
            <person name="Martinez A.T."/>
            <person name="Grigoriev I.V."/>
        </authorList>
    </citation>
    <scope>NUCLEOTIDE SEQUENCE</scope>
    <source>
        <strain evidence="1">MF-IS2</strain>
    </source>
</reference>
<organism evidence="1 2">
    <name type="scientific">Macrolepiota fuliginosa MF-IS2</name>
    <dbReference type="NCBI Taxonomy" id="1400762"/>
    <lineage>
        <taxon>Eukaryota</taxon>
        <taxon>Fungi</taxon>
        <taxon>Dikarya</taxon>
        <taxon>Basidiomycota</taxon>
        <taxon>Agaricomycotina</taxon>
        <taxon>Agaricomycetes</taxon>
        <taxon>Agaricomycetidae</taxon>
        <taxon>Agaricales</taxon>
        <taxon>Agaricineae</taxon>
        <taxon>Agaricaceae</taxon>
        <taxon>Macrolepiota</taxon>
    </lineage>
</organism>
<name>A0A9P5X4T1_9AGAR</name>
<gene>
    <name evidence="1" type="ORF">P691DRAFT_652611</name>
</gene>
<dbReference type="Proteomes" id="UP000807342">
    <property type="component" value="Unassembled WGS sequence"/>
</dbReference>
<evidence type="ECO:0000313" key="2">
    <source>
        <dbReference type="Proteomes" id="UP000807342"/>
    </source>
</evidence>
<sequence length="128" mass="14263">VDSPLHEYVMHEFKDWLARLYARPGMEVLLDHTYTQSSGTATMSDIWDAPIIKEFCGLDGKPFFGGKGTEGHLIFSINMDGFNPYGNKQSGKQVSVSAIYMTCLNLPCDTQNHMENMFLVGVVPGPKE</sequence>
<dbReference type="AlphaFoldDB" id="A0A9P5X4T1"/>
<comment type="caution">
    <text evidence="1">The sequence shown here is derived from an EMBL/GenBank/DDBJ whole genome shotgun (WGS) entry which is preliminary data.</text>
</comment>
<evidence type="ECO:0000313" key="1">
    <source>
        <dbReference type="EMBL" id="KAF9442846.1"/>
    </source>
</evidence>
<dbReference type="EMBL" id="MU151558">
    <property type="protein sequence ID" value="KAF9442846.1"/>
    <property type="molecule type" value="Genomic_DNA"/>
</dbReference>
<feature type="non-terminal residue" evidence="1">
    <location>
        <position position="1"/>
    </location>
</feature>
<protein>
    <submittedName>
        <fullName evidence="1">Uncharacterized protein</fullName>
    </submittedName>
</protein>
<dbReference type="OrthoDB" id="3253623at2759"/>
<proteinExistence type="predicted"/>